<dbReference type="EMBL" id="OZ075116">
    <property type="protein sequence ID" value="CAL5075061.1"/>
    <property type="molecule type" value="Genomic_DNA"/>
</dbReference>
<accession>A0ABC9FH26</accession>
<proteinExistence type="predicted"/>
<feature type="chain" id="PRO_5044795236" evidence="1">
    <location>
        <begin position="34"/>
        <end position="95"/>
    </location>
</feature>
<keyword evidence="1" id="KW-0732">Signal</keyword>
<gene>
    <name evidence="2" type="ORF">URODEC1_LOCUS105514</name>
</gene>
<protein>
    <submittedName>
        <fullName evidence="2">Uncharacterized protein</fullName>
    </submittedName>
</protein>
<evidence type="ECO:0000313" key="3">
    <source>
        <dbReference type="Proteomes" id="UP001497457"/>
    </source>
</evidence>
<reference evidence="2 3" key="2">
    <citation type="submission" date="2024-10" db="EMBL/GenBank/DDBJ databases">
        <authorList>
            <person name="Ryan C."/>
        </authorList>
    </citation>
    <scope>NUCLEOTIDE SEQUENCE [LARGE SCALE GENOMIC DNA]</scope>
</reference>
<sequence>MASRNIAANKMATVAGCILLVLTASMVLTPVKADCLSSCVSACQSYAQALCSGFNSSRCNMPLPLGVTCETVAIQPCGASCLDGCFTGQLAGCIV</sequence>
<evidence type="ECO:0000313" key="2">
    <source>
        <dbReference type="EMBL" id="CAL5075061.1"/>
    </source>
</evidence>
<organism evidence="2 3">
    <name type="scientific">Urochloa decumbens</name>
    <dbReference type="NCBI Taxonomy" id="240449"/>
    <lineage>
        <taxon>Eukaryota</taxon>
        <taxon>Viridiplantae</taxon>
        <taxon>Streptophyta</taxon>
        <taxon>Embryophyta</taxon>
        <taxon>Tracheophyta</taxon>
        <taxon>Spermatophyta</taxon>
        <taxon>Magnoliopsida</taxon>
        <taxon>Liliopsida</taxon>
        <taxon>Poales</taxon>
        <taxon>Poaceae</taxon>
        <taxon>PACMAD clade</taxon>
        <taxon>Panicoideae</taxon>
        <taxon>Panicodae</taxon>
        <taxon>Paniceae</taxon>
        <taxon>Melinidinae</taxon>
        <taxon>Urochloa</taxon>
    </lineage>
</organism>
<dbReference type="Proteomes" id="UP001497457">
    <property type="component" value="Chromosome 6rd"/>
</dbReference>
<reference evidence="3" key="1">
    <citation type="submission" date="2024-06" db="EMBL/GenBank/DDBJ databases">
        <authorList>
            <person name="Ryan C."/>
        </authorList>
    </citation>
    <scope>NUCLEOTIDE SEQUENCE [LARGE SCALE GENOMIC DNA]</scope>
</reference>
<name>A0ABC9FH26_9POAL</name>
<keyword evidence="3" id="KW-1185">Reference proteome</keyword>
<feature type="signal peptide" evidence="1">
    <location>
        <begin position="1"/>
        <end position="33"/>
    </location>
</feature>
<dbReference type="AlphaFoldDB" id="A0ABC9FH26"/>
<evidence type="ECO:0000256" key="1">
    <source>
        <dbReference type="SAM" id="SignalP"/>
    </source>
</evidence>